<accession>A0A0S4KG95</accession>
<dbReference type="GO" id="GO:0044389">
    <property type="term" value="F:ubiquitin-like protein ligase binding"/>
    <property type="evidence" value="ECO:0007669"/>
    <property type="project" value="TreeGrafter"/>
</dbReference>
<dbReference type="Proteomes" id="UP000051952">
    <property type="component" value="Unassembled WGS sequence"/>
</dbReference>
<dbReference type="Gene3D" id="1.10.10.10">
    <property type="entry name" value="Winged helix-like DNA-binding domain superfamily/Winged helix DNA-binding domain"/>
    <property type="match status" value="1"/>
</dbReference>
<dbReference type="InterPro" id="IPR036388">
    <property type="entry name" value="WH-like_DNA-bd_sf"/>
</dbReference>
<dbReference type="PANTHER" id="PTHR48176">
    <property type="entry name" value="DDRGK DOMAIN-CONTAINING PROTEIN 1"/>
    <property type="match status" value="1"/>
</dbReference>
<feature type="region of interest" description="Disordered" evidence="5">
    <location>
        <begin position="80"/>
        <end position="108"/>
    </location>
</feature>
<dbReference type="EMBL" id="CYKH01000315">
    <property type="protein sequence ID" value="CUI12955.1"/>
    <property type="molecule type" value="Genomic_DNA"/>
</dbReference>
<comment type="subcellular location">
    <subcellularLocation>
        <location evidence="1">Membrane</location>
        <topology evidence="1">Single-pass membrane protein</topology>
    </subcellularLocation>
</comment>
<dbReference type="SMART" id="SM01128">
    <property type="entry name" value="DDRGK"/>
    <property type="match status" value="1"/>
</dbReference>
<dbReference type="VEuPathDB" id="TriTrypDB:BSAL_03870"/>
<dbReference type="OrthoDB" id="2285710at2759"/>
<keyword evidence="3" id="KW-1133">Transmembrane helix</keyword>
<evidence type="ECO:0000313" key="7">
    <source>
        <dbReference type="Proteomes" id="UP000051952"/>
    </source>
</evidence>
<evidence type="ECO:0000256" key="2">
    <source>
        <dbReference type="ARBA" id="ARBA00022692"/>
    </source>
</evidence>
<dbReference type="Pfam" id="PF09756">
    <property type="entry name" value="DDRGK"/>
    <property type="match status" value="1"/>
</dbReference>
<protein>
    <submittedName>
        <fullName evidence="6">Membrane-associated protein, putative</fullName>
    </submittedName>
</protein>
<feature type="compositionally biased region" description="Basic and acidic residues" evidence="5">
    <location>
        <begin position="151"/>
        <end position="162"/>
    </location>
</feature>
<evidence type="ECO:0000256" key="3">
    <source>
        <dbReference type="ARBA" id="ARBA00022989"/>
    </source>
</evidence>
<dbReference type="InterPro" id="IPR019153">
    <property type="entry name" value="DDRGK_dom-contain"/>
</dbReference>
<dbReference type="SUPFAM" id="SSF46785">
    <property type="entry name" value="Winged helix' DNA-binding domain"/>
    <property type="match status" value="1"/>
</dbReference>
<feature type="compositionally biased region" description="Basic and acidic residues" evidence="5">
    <location>
        <begin position="125"/>
        <end position="138"/>
    </location>
</feature>
<feature type="compositionally biased region" description="Low complexity" evidence="5">
    <location>
        <begin position="80"/>
        <end position="95"/>
    </location>
</feature>
<keyword evidence="4" id="KW-0472">Membrane</keyword>
<dbReference type="GO" id="GO:0016020">
    <property type="term" value="C:membrane"/>
    <property type="evidence" value="ECO:0007669"/>
    <property type="project" value="UniProtKB-SubCell"/>
</dbReference>
<feature type="region of interest" description="Disordered" evidence="5">
    <location>
        <begin position="125"/>
        <end position="162"/>
    </location>
</feature>
<proteinExistence type="predicted"/>
<keyword evidence="7" id="KW-1185">Reference proteome</keyword>
<dbReference type="InterPro" id="IPR050899">
    <property type="entry name" value="DDRGK_domain-containing"/>
</dbReference>
<evidence type="ECO:0000256" key="4">
    <source>
        <dbReference type="ARBA" id="ARBA00023136"/>
    </source>
</evidence>
<evidence type="ECO:0000256" key="5">
    <source>
        <dbReference type="SAM" id="MobiDB-lite"/>
    </source>
</evidence>
<keyword evidence="2" id="KW-0812">Transmembrane</keyword>
<reference evidence="7" key="1">
    <citation type="submission" date="2015-09" db="EMBL/GenBank/DDBJ databases">
        <authorList>
            <consortium name="Pathogen Informatics"/>
        </authorList>
    </citation>
    <scope>NUCLEOTIDE SEQUENCE [LARGE SCALE GENOMIC DNA]</scope>
    <source>
        <strain evidence="7">Lake Konstanz</strain>
    </source>
</reference>
<sequence>MSIIAILVTIAIAALGGLWFLKLRQSTKAADAKAATLFKPTGGAAAETMNLDAVRAMQRGEVVDEWDDDVEVDDDMAAAPRQGARQGAAAPQQRQLADNEAEDGVAGAGAPAAAAVALNKADRKKQEKLAEKESRKQETAAVIAEQRRKRAEAEQKDADSVAAEKLRADEENAALDVLRAERKQKEDEGYQQWIGHIAMESKGELGEEGRKETALKAFLVSEAPKVAKVHVLEEIASKYDVSVDKVVSTMEALIKSKEMSGVFDDRGKFIYVTEDEYQSVARFLRQRGRVSMSELIRETNRVITANEEQMQASA</sequence>
<dbReference type="AlphaFoldDB" id="A0A0S4KG95"/>
<name>A0A0S4KG95_BODSA</name>
<dbReference type="OMA" id="FVAEAHY"/>
<dbReference type="InterPro" id="IPR036390">
    <property type="entry name" value="WH_DNA-bd_sf"/>
</dbReference>
<gene>
    <name evidence="6" type="ORF">BSAL_03870</name>
</gene>
<evidence type="ECO:0000256" key="1">
    <source>
        <dbReference type="ARBA" id="ARBA00004167"/>
    </source>
</evidence>
<dbReference type="PANTHER" id="PTHR48176:SF1">
    <property type="entry name" value="DDRGK DOMAIN-CONTAINING PROTEIN 1"/>
    <property type="match status" value="1"/>
</dbReference>
<organism evidence="6 7">
    <name type="scientific">Bodo saltans</name>
    <name type="common">Flagellated protozoan</name>
    <dbReference type="NCBI Taxonomy" id="75058"/>
    <lineage>
        <taxon>Eukaryota</taxon>
        <taxon>Discoba</taxon>
        <taxon>Euglenozoa</taxon>
        <taxon>Kinetoplastea</taxon>
        <taxon>Metakinetoplastina</taxon>
        <taxon>Eubodonida</taxon>
        <taxon>Bodonidae</taxon>
        <taxon>Bodo</taxon>
    </lineage>
</organism>
<evidence type="ECO:0000313" key="6">
    <source>
        <dbReference type="EMBL" id="CUI12955.1"/>
    </source>
</evidence>